<dbReference type="SUPFAM" id="SSF55811">
    <property type="entry name" value="Nudix"/>
    <property type="match status" value="1"/>
</dbReference>
<dbReference type="PANTHER" id="PTHR23114:SF17">
    <property type="entry name" value="M7GPPPN-MRNA HYDROLASE"/>
    <property type="match status" value="1"/>
</dbReference>
<comment type="caution">
    <text evidence="1">The sequence shown here is derived from an EMBL/GenBank/DDBJ whole genome shotgun (WGS) entry which is preliminary data.</text>
</comment>
<keyword evidence="2" id="KW-1185">Reference proteome</keyword>
<dbReference type="AlphaFoldDB" id="A0ABD2QER5"/>
<reference evidence="1 2" key="1">
    <citation type="submission" date="2024-11" db="EMBL/GenBank/DDBJ databases">
        <title>Adaptive evolution of stress response genes in parasites aligns with host niche diversity.</title>
        <authorList>
            <person name="Hahn C."/>
            <person name="Resl P."/>
        </authorList>
    </citation>
    <scope>NUCLEOTIDE SEQUENCE [LARGE SCALE GENOMIC DNA]</scope>
    <source>
        <strain evidence="1">EGGRZ-B1_66</strain>
        <tissue evidence="1">Body</tissue>
    </source>
</reference>
<dbReference type="Proteomes" id="UP001626550">
    <property type="component" value="Unassembled WGS sequence"/>
</dbReference>
<name>A0ABD2QER5_9PLAT</name>
<dbReference type="EMBL" id="JBJKFK010000295">
    <property type="protein sequence ID" value="KAL3318038.1"/>
    <property type="molecule type" value="Genomic_DNA"/>
</dbReference>
<evidence type="ECO:0000313" key="1">
    <source>
        <dbReference type="EMBL" id="KAL3318038.1"/>
    </source>
</evidence>
<dbReference type="Gene3D" id="3.90.79.10">
    <property type="entry name" value="Nucleoside Triphosphate Pyrophosphohydrolase"/>
    <property type="match status" value="1"/>
</dbReference>
<organism evidence="1 2">
    <name type="scientific">Cichlidogyrus casuarinus</name>
    <dbReference type="NCBI Taxonomy" id="1844966"/>
    <lineage>
        <taxon>Eukaryota</taxon>
        <taxon>Metazoa</taxon>
        <taxon>Spiralia</taxon>
        <taxon>Lophotrochozoa</taxon>
        <taxon>Platyhelminthes</taxon>
        <taxon>Monogenea</taxon>
        <taxon>Monopisthocotylea</taxon>
        <taxon>Dactylogyridea</taxon>
        <taxon>Ancyrocephalidae</taxon>
        <taxon>Cichlidogyrus</taxon>
    </lineage>
</organism>
<protein>
    <submittedName>
        <fullName evidence="1">mRNA-decapping enzyme subunit 2</fullName>
    </submittedName>
</protein>
<dbReference type="InterPro" id="IPR015797">
    <property type="entry name" value="NUDIX_hydrolase-like_dom_sf"/>
</dbReference>
<accession>A0ABD2QER5</accession>
<evidence type="ECO:0000313" key="2">
    <source>
        <dbReference type="Proteomes" id="UP001626550"/>
    </source>
</evidence>
<gene>
    <name evidence="1" type="primary">DCP2</name>
    <name evidence="1" type="ORF">Ciccas_003305</name>
</gene>
<dbReference type="PANTHER" id="PTHR23114">
    <property type="entry name" value="M7GPPPN-MRNA HYDROLASE"/>
    <property type="match status" value="1"/>
</dbReference>
<proteinExistence type="predicted"/>
<sequence length="171" mass="20063">MVRCASREVYEETSLKIDNYVNESVYIDRYFEGTLKRAYIIEGLPKVKCEPVTKNEIEAITWFKLDDLPISSQDYVSVSNLNLKPNQFYLVQPYIKNYVKLRLAGHSPQEAIHHIGPSEKKKMHSFSEMIKTSNGNHQRIEDSRQLFHAPAWEKALNNDEQLRATFLFYFK</sequence>